<dbReference type="GeneID" id="175394"/>
<dbReference type="EMBL" id="BX284603">
    <property type="protein sequence ID" value="CCD73882.1"/>
    <property type="molecule type" value="Genomic_DNA"/>
</dbReference>
<dbReference type="AlphaFoldDB" id="B5D5N5"/>
<dbReference type="Bgee" id="WBGene00022171">
    <property type="expression patterns" value="Expressed in germ line (C elegans) and 4 other cell types or tissues"/>
</dbReference>
<dbReference type="KEGG" id="cel:CELE_Y71H2AM.6"/>
<keyword evidence="2" id="KW-1185">Reference proteome</keyword>
<name>B5D5N5_CAEEL</name>
<evidence type="ECO:0000313" key="2">
    <source>
        <dbReference type="Proteomes" id="UP000001940"/>
    </source>
</evidence>
<evidence type="ECO:0000313" key="1">
    <source>
        <dbReference type="EMBL" id="CCD73882.1"/>
    </source>
</evidence>
<dbReference type="ExpressionAtlas" id="B5D5N5">
    <property type="expression patterns" value="baseline and differential"/>
</dbReference>
<dbReference type="Proteomes" id="UP000001940">
    <property type="component" value="Chromosome III"/>
</dbReference>
<dbReference type="OrthoDB" id="70224at2759"/>
<sequence length="96" mass="10992">MSSDDEIESFLKKQQNIPIVFITNSERRNSSAAGKEHCPLYRQFFDGNSWSSECRIFPASRLRGDLHAPRGVPEAVLQAFSEYFQFAEARWGECCV</sequence>
<accession>B5D5N5</accession>
<reference evidence="1 2" key="1">
    <citation type="journal article" date="1998" name="Science">
        <title>Genome sequence of the nematode C. elegans: a platform for investigating biology.</title>
        <authorList>
            <consortium name="The C. elegans sequencing consortium"/>
            <person name="Sulson J.E."/>
            <person name="Waterston R."/>
        </authorList>
    </citation>
    <scope>NUCLEOTIDE SEQUENCE [LARGE SCALE GENOMIC DNA]</scope>
    <source>
        <strain evidence="1 2">Bristol N2</strain>
    </source>
</reference>
<dbReference type="HOGENOM" id="CLU_2361620_0_0_1"/>
<dbReference type="WormBase" id="Y71H2AM.6b">
    <property type="protein sequence ID" value="CE43039"/>
    <property type="gene ID" value="WBGene00022171"/>
</dbReference>
<dbReference type="CTD" id="175394"/>
<evidence type="ECO:0000313" key="3">
    <source>
        <dbReference type="WormBase" id="Y71H2AM.6b"/>
    </source>
</evidence>
<proteinExistence type="predicted"/>
<protein>
    <submittedName>
        <fullName evidence="1">Myotubularin phosphatase domain-containing protein</fullName>
    </submittedName>
</protein>
<dbReference type="AGR" id="WB:WBGene00022171"/>
<organism evidence="1 2">
    <name type="scientific">Caenorhabditis elegans</name>
    <dbReference type="NCBI Taxonomy" id="6239"/>
    <lineage>
        <taxon>Eukaryota</taxon>
        <taxon>Metazoa</taxon>
        <taxon>Ecdysozoa</taxon>
        <taxon>Nematoda</taxon>
        <taxon>Chromadorea</taxon>
        <taxon>Rhabditida</taxon>
        <taxon>Rhabditina</taxon>
        <taxon>Rhabditomorpha</taxon>
        <taxon>Rhabditoidea</taxon>
        <taxon>Rhabditidae</taxon>
        <taxon>Peloderinae</taxon>
        <taxon>Caenorhabditis</taxon>
    </lineage>
</organism>
<dbReference type="PeptideAtlas" id="B5D5N5"/>
<dbReference type="RefSeq" id="NP_001129843.1">
    <property type="nucleotide sequence ID" value="NM_001136371.2"/>
</dbReference>
<gene>
    <name evidence="1" type="ORF">CELE_Y71H2AM.6</name>
    <name evidence="1 3" type="ORF">Y71H2AM.6</name>
</gene>